<evidence type="ECO:0000256" key="3">
    <source>
        <dbReference type="ARBA" id="ARBA00023136"/>
    </source>
</evidence>
<organism evidence="4 5">
    <name type="scientific">Glaciecola petra</name>
    <dbReference type="NCBI Taxonomy" id="3075602"/>
    <lineage>
        <taxon>Bacteria</taxon>
        <taxon>Pseudomonadati</taxon>
        <taxon>Pseudomonadota</taxon>
        <taxon>Gammaproteobacteria</taxon>
        <taxon>Alteromonadales</taxon>
        <taxon>Alteromonadaceae</taxon>
        <taxon>Glaciecola</taxon>
    </lineage>
</organism>
<dbReference type="InterPro" id="IPR009948">
    <property type="entry name" value="Syd"/>
</dbReference>
<evidence type="ECO:0000313" key="5">
    <source>
        <dbReference type="Proteomes" id="UP001253545"/>
    </source>
</evidence>
<reference evidence="4 5" key="1">
    <citation type="submission" date="2023-09" db="EMBL/GenBank/DDBJ databases">
        <authorList>
            <person name="Rey-Velasco X."/>
        </authorList>
    </citation>
    <scope>NUCLEOTIDE SEQUENCE [LARGE SCALE GENOMIC DNA]</scope>
    <source>
        <strain evidence="4 5">P117</strain>
    </source>
</reference>
<evidence type="ECO:0000256" key="1">
    <source>
        <dbReference type="ARBA" id="ARBA00022475"/>
    </source>
</evidence>
<dbReference type="RefSeq" id="WP_311367188.1">
    <property type="nucleotide sequence ID" value="NZ_JAVRHX010000001.1"/>
</dbReference>
<name>A0ABU2ZM32_9ALTE</name>
<dbReference type="NCBIfam" id="NF003439">
    <property type="entry name" value="PRK04968.1"/>
    <property type="match status" value="1"/>
</dbReference>
<dbReference type="CDD" id="cd16323">
    <property type="entry name" value="Syd"/>
    <property type="match status" value="1"/>
</dbReference>
<dbReference type="Gene3D" id="3.40.1580.20">
    <property type="entry name" value="Syd protein"/>
    <property type="match status" value="1"/>
</dbReference>
<keyword evidence="5" id="KW-1185">Reference proteome</keyword>
<comment type="caution">
    <text evidence="4">The sequence shown here is derived from an EMBL/GenBank/DDBJ whole genome shotgun (WGS) entry which is preliminary data.</text>
</comment>
<evidence type="ECO:0000256" key="2">
    <source>
        <dbReference type="ARBA" id="ARBA00022519"/>
    </source>
</evidence>
<keyword evidence="3" id="KW-0472">Membrane</keyword>
<protein>
    <submittedName>
        <fullName evidence="4">SecY-interacting protein</fullName>
    </submittedName>
</protein>
<dbReference type="EMBL" id="JAVRHX010000001">
    <property type="protein sequence ID" value="MDT0593684.1"/>
    <property type="molecule type" value="Genomic_DNA"/>
</dbReference>
<proteinExistence type="predicted"/>
<keyword evidence="1" id="KW-1003">Cell membrane</keyword>
<accession>A0ABU2ZM32</accession>
<dbReference type="InterPro" id="IPR038228">
    <property type="entry name" value="Syd_sf"/>
</dbReference>
<evidence type="ECO:0000313" key="4">
    <source>
        <dbReference type="EMBL" id="MDT0593684.1"/>
    </source>
</evidence>
<dbReference type="Proteomes" id="UP001253545">
    <property type="component" value="Unassembled WGS sequence"/>
</dbReference>
<keyword evidence="2" id="KW-0997">Cell inner membrane</keyword>
<dbReference type="Pfam" id="PF07348">
    <property type="entry name" value="Syd"/>
    <property type="match status" value="1"/>
</dbReference>
<gene>
    <name evidence="4" type="primary">syd</name>
    <name evidence="4" type="ORF">RM552_02355</name>
</gene>
<sequence length="189" mass="21898">MSFREVFDRFIEEYKMLSNKDNQGLHTYYEPEWLSPCYPNTLEIDIDEGDEVTWSPFKRESSVNLSNLETALEIDIPQSLHDYFCRYFSHDINASAEYGGLTLIQAWNEADFDRLQKNLIAHVLMKRRLKQDDTLFIALTDEDSFVLSVLLKTGEVVLEEVGRAPTKIIAPDLKRFIQLIKPAPAFVCL</sequence>